<dbReference type="EMBL" id="JARJCM010000173">
    <property type="protein sequence ID" value="KAJ7024244.1"/>
    <property type="molecule type" value="Genomic_DNA"/>
</dbReference>
<gene>
    <name evidence="1" type="ORF">C8F04DRAFT_1270577</name>
</gene>
<dbReference type="Gene3D" id="3.40.50.300">
    <property type="entry name" value="P-loop containing nucleotide triphosphate hydrolases"/>
    <property type="match status" value="1"/>
</dbReference>
<evidence type="ECO:0008006" key="3">
    <source>
        <dbReference type="Google" id="ProtNLM"/>
    </source>
</evidence>
<organism evidence="1 2">
    <name type="scientific">Mycena alexandri</name>
    <dbReference type="NCBI Taxonomy" id="1745969"/>
    <lineage>
        <taxon>Eukaryota</taxon>
        <taxon>Fungi</taxon>
        <taxon>Dikarya</taxon>
        <taxon>Basidiomycota</taxon>
        <taxon>Agaricomycotina</taxon>
        <taxon>Agaricomycetes</taxon>
        <taxon>Agaricomycetidae</taxon>
        <taxon>Agaricales</taxon>
        <taxon>Marasmiineae</taxon>
        <taxon>Mycenaceae</taxon>
        <taxon>Mycena</taxon>
    </lineage>
</organism>
<sequence length="385" mass="43841">MYLKEDVLDFEGHCRPRVPFHNDHLEDSTHVIKVNSFFKRKVPVPIGPALPKRSDPALVEKHARLMLILFKPWRHAVDLREPGQKWSEAYQEFLLTCPPEHVDRIENMQLLHECKDSRDAHYNEHRNRRRHGLTTDTSRHLTDEFGEETDESLLEHLSSMESSRLLRIEGVREDIVKALEHAHECGLLGSRSVTESQIPAGASMHEVVYESHPTSEALWAKSYETRKESSRPKETPAFRDFIFGPNQPLLRDAASLLDRQEVVNPVQPEVTSDVPDLIIKYTLNPEQARAFSMVAQHSMEKNCDPLRMHLGGPGGTGKSRVIDAMQEFFVARKQPRRFRLASYTGVAARNISGMTLHAALMLGDHYCSALTAKAKHEIKGAPLKF</sequence>
<evidence type="ECO:0000313" key="1">
    <source>
        <dbReference type="EMBL" id="KAJ7024244.1"/>
    </source>
</evidence>
<accession>A0AAD6SAG3</accession>
<reference evidence="1" key="1">
    <citation type="submission" date="2023-03" db="EMBL/GenBank/DDBJ databases">
        <title>Massive genome expansion in bonnet fungi (Mycena s.s.) driven by repeated elements and novel gene families across ecological guilds.</title>
        <authorList>
            <consortium name="Lawrence Berkeley National Laboratory"/>
            <person name="Harder C.B."/>
            <person name="Miyauchi S."/>
            <person name="Viragh M."/>
            <person name="Kuo A."/>
            <person name="Thoen E."/>
            <person name="Andreopoulos B."/>
            <person name="Lu D."/>
            <person name="Skrede I."/>
            <person name="Drula E."/>
            <person name="Henrissat B."/>
            <person name="Morin E."/>
            <person name="Kohler A."/>
            <person name="Barry K."/>
            <person name="LaButti K."/>
            <person name="Morin E."/>
            <person name="Salamov A."/>
            <person name="Lipzen A."/>
            <person name="Mereny Z."/>
            <person name="Hegedus B."/>
            <person name="Baldrian P."/>
            <person name="Stursova M."/>
            <person name="Weitz H."/>
            <person name="Taylor A."/>
            <person name="Grigoriev I.V."/>
            <person name="Nagy L.G."/>
            <person name="Martin F."/>
            <person name="Kauserud H."/>
        </authorList>
    </citation>
    <scope>NUCLEOTIDE SEQUENCE</scope>
    <source>
        <strain evidence="1">CBHHK200</strain>
    </source>
</reference>
<dbReference type="InterPro" id="IPR051055">
    <property type="entry name" value="PIF1_helicase"/>
</dbReference>
<dbReference type="SUPFAM" id="SSF52540">
    <property type="entry name" value="P-loop containing nucleoside triphosphate hydrolases"/>
    <property type="match status" value="1"/>
</dbReference>
<name>A0AAD6SAG3_9AGAR</name>
<comment type="caution">
    <text evidence="1">The sequence shown here is derived from an EMBL/GenBank/DDBJ whole genome shotgun (WGS) entry which is preliminary data.</text>
</comment>
<keyword evidence="2" id="KW-1185">Reference proteome</keyword>
<dbReference type="PANTHER" id="PTHR47642:SF5">
    <property type="entry name" value="ATP-DEPENDENT DNA HELICASE"/>
    <property type="match status" value="1"/>
</dbReference>
<dbReference type="AlphaFoldDB" id="A0AAD6SAG3"/>
<dbReference type="PANTHER" id="PTHR47642">
    <property type="entry name" value="ATP-DEPENDENT DNA HELICASE"/>
    <property type="match status" value="1"/>
</dbReference>
<dbReference type="Proteomes" id="UP001218188">
    <property type="component" value="Unassembled WGS sequence"/>
</dbReference>
<evidence type="ECO:0000313" key="2">
    <source>
        <dbReference type="Proteomes" id="UP001218188"/>
    </source>
</evidence>
<proteinExistence type="predicted"/>
<dbReference type="InterPro" id="IPR027417">
    <property type="entry name" value="P-loop_NTPase"/>
</dbReference>
<protein>
    <recommendedName>
        <fullName evidence="3">ATP-dependent DNA helicase</fullName>
    </recommendedName>
</protein>